<sequence>MALSHESTRAVAGVVEMASSESVSSAPTSTHGHIESRLSHNFKVAAKGALWTLGKAAEGLPIPGAKAIFTSIYKIIDVVEVAQENQEGFRVLANQCQELMDTILEPLKARIW</sequence>
<accession>A0A9P5XT80</accession>
<keyword evidence="2" id="KW-1185">Reference proteome</keyword>
<name>A0A9P5XT80_9AGAR</name>
<evidence type="ECO:0000313" key="1">
    <source>
        <dbReference type="EMBL" id="KAF9456420.1"/>
    </source>
</evidence>
<dbReference type="Proteomes" id="UP000807353">
    <property type="component" value="Unassembled WGS sequence"/>
</dbReference>
<evidence type="ECO:0000313" key="2">
    <source>
        <dbReference type="Proteomes" id="UP000807353"/>
    </source>
</evidence>
<comment type="caution">
    <text evidence="1">The sequence shown here is derived from an EMBL/GenBank/DDBJ whole genome shotgun (WGS) entry which is preliminary data.</text>
</comment>
<dbReference type="AlphaFoldDB" id="A0A9P5XT80"/>
<reference evidence="1" key="1">
    <citation type="submission" date="2020-11" db="EMBL/GenBank/DDBJ databases">
        <authorList>
            <consortium name="DOE Joint Genome Institute"/>
            <person name="Ahrendt S."/>
            <person name="Riley R."/>
            <person name="Andreopoulos W."/>
            <person name="Labutti K."/>
            <person name="Pangilinan J."/>
            <person name="Ruiz-Duenas F.J."/>
            <person name="Barrasa J.M."/>
            <person name="Sanchez-Garcia M."/>
            <person name="Camarero S."/>
            <person name="Miyauchi S."/>
            <person name="Serrano A."/>
            <person name="Linde D."/>
            <person name="Babiker R."/>
            <person name="Drula E."/>
            <person name="Ayuso-Fernandez I."/>
            <person name="Pacheco R."/>
            <person name="Padilla G."/>
            <person name="Ferreira P."/>
            <person name="Barriuso J."/>
            <person name="Kellner H."/>
            <person name="Castanera R."/>
            <person name="Alfaro M."/>
            <person name="Ramirez L."/>
            <person name="Pisabarro A.G."/>
            <person name="Kuo A."/>
            <person name="Tritt A."/>
            <person name="Lipzen A."/>
            <person name="He G."/>
            <person name="Yan M."/>
            <person name="Ng V."/>
            <person name="Cullen D."/>
            <person name="Martin F."/>
            <person name="Rosso M.-N."/>
            <person name="Henrissat B."/>
            <person name="Hibbett D."/>
            <person name="Martinez A.T."/>
            <person name="Grigoriev I.V."/>
        </authorList>
    </citation>
    <scope>NUCLEOTIDE SEQUENCE</scope>
    <source>
        <strain evidence="1">CBS 247.69</strain>
    </source>
</reference>
<dbReference type="EMBL" id="MU150427">
    <property type="protein sequence ID" value="KAF9456420.1"/>
    <property type="molecule type" value="Genomic_DNA"/>
</dbReference>
<organism evidence="1 2">
    <name type="scientific">Collybia nuda</name>
    <dbReference type="NCBI Taxonomy" id="64659"/>
    <lineage>
        <taxon>Eukaryota</taxon>
        <taxon>Fungi</taxon>
        <taxon>Dikarya</taxon>
        <taxon>Basidiomycota</taxon>
        <taxon>Agaricomycotina</taxon>
        <taxon>Agaricomycetes</taxon>
        <taxon>Agaricomycetidae</taxon>
        <taxon>Agaricales</taxon>
        <taxon>Tricholomatineae</taxon>
        <taxon>Clitocybaceae</taxon>
        <taxon>Collybia</taxon>
    </lineage>
</organism>
<gene>
    <name evidence="1" type="ORF">BDZ94DRAFT_1241543</name>
</gene>
<protein>
    <submittedName>
        <fullName evidence="1">Uncharacterized protein</fullName>
    </submittedName>
</protein>
<proteinExistence type="predicted"/>